<sequence length="132" mass="15208">MDNQIKQLLTDASKDLLYPSESDYPFDYVEWETGNEKLTKKRIRQLTGKAGKEPVKSVSLEDFFKQVTEEKDWYGEEEKATAERFRKLQQVLENNLTHVRVFKVGKIEIDAYIVGKTNEGKCAGLSTKVVET</sequence>
<evidence type="ECO:0000313" key="2">
    <source>
        <dbReference type="Proteomes" id="UP001168528"/>
    </source>
</evidence>
<dbReference type="Gene3D" id="3.40.1460.10">
    <property type="entry name" value="Nuclease A inhibitor-like"/>
    <property type="match status" value="1"/>
</dbReference>
<proteinExistence type="predicted"/>
<keyword evidence="2" id="KW-1185">Reference proteome</keyword>
<protein>
    <submittedName>
        <fullName evidence="1">Nuclease A inhibitor family protein</fullName>
    </submittedName>
</protein>
<dbReference type="InterPro" id="IPR012489">
    <property type="entry name" value="NucleaseA_inhib-like"/>
</dbReference>
<dbReference type="Pfam" id="PF07924">
    <property type="entry name" value="NuiA"/>
    <property type="match status" value="1"/>
</dbReference>
<evidence type="ECO:0000313" key="1">
    <source>
        <dbReference type="EMBL" id="MDO1445716.1"/>
    </source>
</evidence>
<name>A0ABT8R0V0_9BACT</name>
<organism evidence="1 2">
    <name type="scientific">Rhodocytophaga aerolata</name>
    <dbReference type="NCBI Taxonomy" id="455078"/>
    <lineage>
        <taxon>Bacteria</taxon>
        <taxon>Pseudomonadati</taxon>
        <taxon>Bacteroidota</taxon>
        <taxon>Cytophagia</taxon>
        <taxon>Cytophagales</taxon>
        <taxon>Rhodocytophagaceae</taxon>
        <taxon>Rhodocytophaga</taxon>
    </lineage>
</organism>
<dbReference type="InterPro" id="IPR036587">
    <property type="entry name" value="NucleaseA_inhib-like_sf"/>
</dbReference>
<dbReference type="EMBL" id="JAUKPO010000002">
    <property type="protein sequence ID" value="MDO1445716.1"/>
    <property type="molecule type" value="Genomic_DNA"/>
</dbReference>
<dbReference type="RefSeq" id="WP_302036516.1">
    <property type="nucleotide sequence ID" value="NZ_JAUKPO010000002.1"/>
</dbReference>
<reference evidence="1" key="1">
    <citation type="submission" date="2023-07" db="EMBL/GenBank/DDBJ databases">
        <title>The genome sequence of Rhodocytophaga aerolata KACC 12507.</title>
        <authorList>
            <person name="Zhang X."/>
        </authorList>
    </citation>
    <scope>NUCLEOTIDE SEQUENCE</scope>
    <source>
        <strain evidence="1">KACC 12507</strain>
    </source>
</reference>
<dbReference type="Proteomes" id="UP001168528">
    <property type="component" value="Unassembled WGS sequence"/>
</dbReference>
<gene>
    <name evidence="1" type="ORF">Q0590_05615</name>
</gene>
<comment type="caution">
    <text evidence="1">The sequence shown here is derived from an EMBL/GenBank/DDBJ whole genome shotgun (WGS) entry which is preliminary data.</text>
</comment>
<accession>A0ABT8R0V0</accession>
<dbReference type="SUPFAM" id="SSF82602">
    <property type="entry name" value="Nuclease A inhibitor (NuiA)"/>
    <property type="match status" value="1"/>
</dbReference>